<dbReference type="InterPro" id="IPR055130">
    <property type="entry name" value="PreP_C"/>
</dbReference>
<gene>
    <name evidence="3" type="ORF">SO694_000134106</name>
</gene>
<organism evidence="3 4">
    <name type="scientific">Aureococcus anophagefferens</name>
    <name type="common">Harmful bloom alga</name>
    <dbReference type="NCBI Taxonomy" id="44056"/>
    <lineage>
        <taxon>Eukaryota</taxon>
        <taxon>Sar</taxon>
        <taxon>Stramenopiles</taxon>
        <taxon>Ochrophyta</taxon>
        <taxon>Pelagophyceae</taxon>
        <taxon>Pelagomonadales</taxon>
        <taxon>Pelagomonadaceae</taxon>
        <taxon>Aureococcus</taxon>
    </lineage>
</organism>
<dbReference type="Proteomes" id="UP001363151">
    <property type="component" value="Unassembled WGS sequence"/>
</dbReference>
<keyword evidence="1" id="KW-0732">Signal</keyword>
<sequence>MRILQLSLIMLSGVFRSTAGARPTGAAQVRSAKASPRSSLLQMTARAAPMALAGASVGLGAPSMGRAWASLRKPRWGFQTARHSTAVATEPAKASAPPAHPAFSLVRSETIDEYGAVCHVYEHVASKAQVLSVVADDDNKVFGITFRTPPRDSTGLPHILEHSVLCGSKNYPTKEPFVELLKGSLQTFLNAFTYPDRTCYPVASQNLEDFRNLARVYLDAVFYPRAASDETVLQQEGWHYEVDGDSKLTYSGVVYNEMKGVYSSPDSLMQRAAQQALFPDNAYGVDSGGDPNAIPDLDFAQFQAFHGEFYHPTNSRIFFYGDDDPLERLELLDEYLSDFVERKGDTEVATQKITFAEPKKIVEKFPASPGDDGPGGAHMVSVNWLLASEPMSPKDELGLGVLDHLLLGTSTSRLRKALTDSGLGESVIGGGLSDELKQPTFAVGLKGVEAENVEKVEALVVDTLKAIEAEGFDPAALAASMNTIEFGMREFNTGSFPKGLSFMLGMMRNWIYDRDPVEALRFEAPLAELKKELADDADAYFAGLISKLLTSNTHRVTVEMRPDETLEETQKAEEAGRLAAIRDDMSPEDLAAVEATAAALKEKQMSSDDPEALATIPTLGKADLTREVRTIPRTEGLVDGEKVVLLERELATAGIVYTEMALDLRSALDADDLPYVPLFARMLLETGVAGKYDPVGLQRAIGAKTGGVSASIMNTLKVSADGAIGDPDDLVYRLVLRGKATHENAGELYELMGDVLLGADFASAERRVVEMLKESKARYESAFRTSGQSFASARISATLSLPALVSELTSGVSHYESVLAMLEEAQSDFPALLAKLEAIRSKVLATARDTAVINLTGDAKALAAAKPELAPLCAKLPAAADAAAKPDWSSLAAKAPALNEGFAVPTQVNYVAKGGRLYGVGEKPAGSDSVVRRFLSLDFLWNKVRVIGGAYGGSCAFNPISGAFVFSSYRDPNLKATLDNYDAAAAWMDELVVDDAELTKAVVAAIGDLDGPMTPDTRGFVSLRHYLDGTTDELRQQWRDEVLAATPEDFKAFSQRLKAMMADAKSSVFASAAAFDEANAELPDADKLSVTNLL</sequence>
<feature type="chain" id="PRO_5045634658" evidence="1">
    <location>
        <begin position="21"/>
        <end position="1094"/>
    </location>
</feature>
<comment type="caution">
    <text evidence="3">The sequence shown here is derived from an EMBL/GenBank/DDBJ whole genome shotgun (WGS) entry which is preliminary data.</text>
</comment>
<reference evidence="3 4" key="1">
    <citation type="submission" date="2024-03" db="EMBL/GenBank/DDBJ databases">
        <title>Aureococcus anophagefferens CCMP1851 and Kratosvirus quantuckense: Draft genome of a second virus-susceptible host strain in the model system.</title>
        <authorList>
            <person name="Chase E."/>
            <person name="Truchon A.R."/>
            <person name="Schepens W."/>
            <person name="Wilhelm S.W."/>
        </authorList>
    </citation>
    <scope>NUCLEOTIDE SEQUENCE [LARGE SCALE GENOMIC DNA]</scope>
    <source>
        <strain evidence="3 4">CCMP1851</strain>
    </source>
</reference>
<evidence type="ECO:0000256" key="1">
    <source>
        <dbReference type="SAM" id="SignalP"/>
    </source>
</evidence>
<evidence type="ECO:0000259" key="2">
    <source>
        <dbReference type="SMART" id="SM01264"/>
    </source>
</evidence>
<dbReference type="EMBL" id="JBBJCI010000146">
    <property type="protein sequence ID" value="KAK7242304.1"/>
    <property type="molecule type" value="Genomic_DNA"/>
</dbReference>
<dbReference type="Pfam" id="PF22516">
    <property type="entry name" value="PreP_C"/>
    <property type="match status" value="1"/>
</dbReference>
<dbReference type="Pfam" id="PF08367">
    <property type="entry name" value="M16C_assoc"/>
    <property type="match status" value="1"/>
</dbReference>
<feature type="signal peptide" evidence="1">
    <location>
        <begin position="1"/>
        <end position="20"/>
    </location>
</feature>
<dbReference type="Pfam" id="PF05193">
    <property type="entry name" value="Peptidase_M16_C"/>
    <property type="match status" value="1"/>
</dbReference>
<keyword evidence="4" id="KW-1185">Reference proteome</keyword>
<dbReference type="PANTHER" id="PTHR43016:SF13">
    <property type="entry name" value="PRESEQUENCE PROTEASE, MITOCHONDRIAL"/>
    <property type="match status" value="1"/>
</dbReference>
<proteinExistence type="predicted"/>
<dbReference type="InterPro" id="IPR013578">
    <property type="entry name" value="Peptidase_M16C_assoc"/>
</dbReference>
<dbReference type="InterPro" id="IPR007863">
    <property type="entry name" value="Peptidase_M16_C"/>
</dbReference>
<protein>
    <submittedName>
        <fullName evidence="3">Metallopeptidase</fullName>
    </submittedName>
</protein>
<dbReference type="PANTHER" id="PTHR43016">
    <property type="entry name" value="PRESEQUENCE PROTEASE"/>
    <property type="match status" value="1"/>
</dbReference>
<evidence type="ECO:0000313" key="4">
    <source>
        <dbReference type="Proteomes" id="UP001363151"/>
    </source>
</evidence>
<name>A0ABR1G1B3_AURAN</name>
<dbReference type="Gene3D" id="3.30.830.10">
    <property type="entry name" value="Metalloenzyme, LuxS/M16 peptidase-like"/>
    <property type="match status" value="4"/>
</dbReference>
<dbReference type="InterPro" id="IPR011249">
    <property type="entry name" value="Metalloenz_LuxS/M16"/>
</dbReference>
<dbReference type="SMART" id="SM01264">
    <property type="entry name" value="M16C_associated"/>
    <property type="match status" value="1"/>
</dbReference>
<feature type="domain" description="Peptidase M16C associated" evidence="2">
    <location>
        <begin position="560"/>
        <end position="821"/>
    </location>
</feature>
<dbReference type="SUPFAM" id="SSF63411">
    <property type="entry name" value="LuxS/MPP-like metallohydrolase"/>
    <property type="match status" value="4"/>
</dbReference>
<evidence type="ECO:0000313" key="3">
    <source>
        <dbReference type="EMBL" id="KAK7242304.1"/>
    </source>
</evidence>
<accession>A0ABR1G1B3</accession>